<evidence type="ECO:0000256" key="4">
    <source>
        <dbReference type="ARBA" id="ARBA00022801"/>
    </source>
</evidence>
<dbReference type="PANTHER" id="PTHR21711:SF0">
    <property type="entry name" value="MITOCHONDRIAL INNER MEMBRANE PROTEASE ATP23 HOMOLOG"/>
    <property type="match status" value="1"/>
</dbReference>
<evidence type="ECO:0000256" key="7">
    <source>
        <dbReference type="SAM" id="MobiDB-lite"/>
    </source>
</evidence>
<keyword evidence="9" id="KW-1185">Reference proteome</keyword>
<evidence type="ECO:0000256" key="6">
    <source>
        <dbReference type="RuleBase" id="RU364057"/>
    </source>
</evidence>
<dbReference type="Proteomes" id="UP001627154">
    <property type="component" value="Unassembled WGS sequence"/>
</dbReference>
<evidence type="ECO:0000313" key="8">
    <source>
        <dbReference type="EMBL" id="KAL3395174.1"/>
    </source>
</evidence>
<evidence type="ECO:0000313" key="9">
    <source>
        <dbReference type="Proteomes" id="UP001627154"/>
    </source>
</evidence>
<name>A0ABD2WRD3_9HYME</name>
<gene>
    <name evidence="8" type="ORF">TKK_010782</name>
</gene>
<protein>
    <recommendedName>
        <fullName evidence="6">Mitochondrial inner membrane protease ATP23</fullName>
        <ecNumber evidence="6">3.4.24.-</ecNumber>
    </recommendedName>
</protein>
<evidence type="ECO:0000256" key="1">
    <source>
        <dbReference type="ARBA" id="ARBA00009915"/>
    </source>
</evidence>
<proteinExistence type="inferred from homology"/>
<comment type="caution">
    <text evidence="8">The sequence shown here is derived from an EMBL/GenBank/DDBJ whole genome shotgun (WGS) entry which is preliminary data.</text>
</comment>
<evidence type="ECO:0000256" key="3">
    <source>
        <dbReference type="ARBA" id="ARBA00022723"/>
    </source>
</evidence>
<reference evidence="8 9" key="1">
    <citation type="journal article" date="2024" name="bioRxiv">
        <title>A reference genome for Trichogramma kaykai: A tiny desert-dwelling parasitoid wasp with competing sex-ratio distorters.</title>
        <authorList>
            <person name="Culotta J."/>
            <person name="Lindsey A.R."/>
        </authorList>
    </citation>
    <scope>NUCLEOTIDE SEQUENCE [LARGE SCALE GENOMIC DNA]</scope>
    <source>
        <strain evidence="8 9">KSX58</strain>
    </source>
</reference>
<evidence type="ECO:0000256" key="5">
    <source>
        <dbReference type="ARBA" id="ARBA00023049"/>
    </source>
</evidence>
<organism evidence="8 9">
    <name type="scientific">Trichogramma kaykai</name>
    <dbReference type="NCBI Taxonomy" id="54128"/>
    <lineage>
        <taxon>Eukaryota</taxon>
        <taxon>Metazoa</taxon>
        <taxon>Ecdysozoa</taxon>
        <taxon>Arthropoda</taxon>
        <taxon>Hexapoda</taxon>
        <taxon>Insecta</taxon>
        <taxon>Pterygota</taxon>
        <taxon>Neoptera</taxon>
        <taxon>Endopterygota</taxon>
        <taxon>Hymenoptera</taxon>
        <taxon>Apocrita</taxon>
        <taxon>Proctotrupomorpha</taxon>
        <taxon>Chalcidoidea</taxon>
        <taxon>Trichogrammatidae</taxon>
        <taxon>Trichogramma</taxon>
    </lineage>
</organism>
<keyword evidence="4 6" id="KW-0378">Hydrolase</keyword>
<feature type="region of interest" description="Disordered" evidence="7">
    <location>
        <begin position="1"/>
        <end position="25"/>
    </location>
</feature>
<dbReference type="EC" id="3.4.24.-" evidence="6"/>
<dbReference type="PANTHER" id="PTHR21711">
    <property type="entry name" value="MITOCHONDRIAL INNER MEMBRANE PROTEASE"/>
    <property type="match status" value="1"/>
</dbReference>
<dbReference type="Pfam" id="PF09768">
    <property type="entry name" value="Peptidase_M76"/>
    <property type="match status" value="1"/>
</dbReference>
<comment type="similarity">
    <text evidence="1 6">Belongs to the peptidase M76 family.</text>
</comment>
<keyword evidence="5 6" id="KW-0482">Metalloprotease</keyword>
<feature type="compositionally biased region" description="Polar residues" evidence="7">
    <location>
        <begin position="10"/>
        <end position="23"/>
    </location>
</feature>
<dbReference type="GO" id="GO:0008237">
    <property type="term" value="F:metallopeptidase activity"/>
    <property type="evidence" value="ECO:0007669"/>
    <property type="project" value="UniProtKB-KW"/>
</dbReference>
<dbReference type="InterPro" id="IPR019165">
    <property type="entry name" value="Peptidase_M76_ATP23"/>
</dbReference>
<dbReference type="GO" id="GO:0006508">
    <property type="term" value="P:proteolysis"/>
    <property type="evidence" value="ECO:0007669"/>
    <property type="project" value="UniProtKB-KW"/>
</dbReference>
<dbReference type="AlphaFoldDB" id="A0ABD2WRD3"/>
<sequence>MKADDGEKVQPNSPGESQSSSATPWEFEDLYPQRRGAPKKINWWRAMWGLEGKEEIEKMKCERHAYWAMRNHPLVKVLIGALNSAGCEFDMTRHISCETCDNKIAGGFDPEFNQVVICQNVARRRKTVQGTLIHELIHMFDYCVNDLDFKNIRHLACTEIRAANLAHCSIMSAWVSGTAKPWHFKGKHADCVKQKALTSVMSVKKISKEEAMKVIDEVFPQCYADLEPIGRQCRRNSVEPFLVWEEAPMYGYDYHL</sequence>
<evidence type="ECO:0000256" key="2">
    <source>
        <dbReference type="ARBA" id="ARBA00022670"/>
    </source>
</evidence>
<dbReference type="EMBL" id="JBJJXI010000085">
    <property type="protein sequence ID" value="KAL3395174.1"/>
    <property type="molecule type" value="Genomic_DNA"/>
</dbReference>
<dbReference type="GO" id="GO:0046872">
    <property type="term" value="F:metal ion binding"/>
    <property type="evidence" value="ECO:0007669"/>
    <property type="project" value="UniProtKB-KW"/>
</dbReference>
<keyword evidence="2 6" id="KW-0645">Protease</keyword>
<keyword evidence="3 6" id="KW-0479">Metal-binding</keyword>
<accession>A0ABD2WRD3</accession>